<keyword evidence="2" id="KW-1185">Reference proteome</keyword>
<proteinExistence type="predicted"/>
<protein>
    <submittedName>
        <fullName evidence="1">Uncharacterized protein</fullName>
    </submittedName>
</protein>
<organism evidence="1 2">
    <name type="scientific">Smittium culicis</name>
    <dbReference type="NCBI Taxonomy" id="133412"/>
    <lineage>
        <taxon>Eukaryota</taxon>
        <taxon>Fungi</taxon>
        <taxon>Fungi incertae sedis</taxon>
        <taxon>Zoopagomycota</taxon>
        <taxon>Kickxellomycotina</taxon>
        <taxon>Harpellomycetes</taxon>
        <taxon>Harpellales</taxon>
        <taxon>Legeriomycetaceae</taxon>
        <taxon>Smittium</taxon>
    </lineage>
</organism>
<reference evidence="2" key="1">
    <citation type="submission" date="2017-01" db="EMBL/GenBank/DDBJ databases">
        <authorList>
            <person name="Wang Y."/>
            <person name="White M."/>
            <person name="Kvist S."/>
            <person name="Moncalvo J.-M."/>
        </authorList>
    </citation>
    <scope>NUCLEOTIDE SEQUENCE [LARGE SCALE GENOMIC DNA]</scope>
    <source>
        <strain evidence="2">ID-206-W2</strain>
    </source>
</reference>
<gene>
    <name evidence="1" type="ORF">AYI69_g3698</name>
</gene>
<evidence type="ECO:0000313" key="2">
    <source>
        <dbReference type="Proteomes" id="UP000187429"/>
    </source>
</evidence>
<dbReference type="AlphaFoldDB" id="A0A1R1YJB1"/>
<evidence type="ECO:0000313" key="1">
    <source>
        <dbReference type="EMBL" id="OMJ26885.1"/>
    </source>
</evidence>
<dbReference type="EMBL" id="LSSM01001300">
    <property type="protein sequence ID" value="OMJ26885.1"/>
    <property type="molecule type" value="Genomic_DNA"/>
</dbReference>
<sequence length="175" mass="20487">MNTSFFTYMCCSVSMECPDYKYSFIENWGKTGLIQSRNDNITDLINEHGLFNTLGNSEFDDNENYSQKCDSSICSDFFGRSIENHETDQFNTSECDEVGFELSNFNKFNPYFSLNNLNESLFYQDINCMSQKTSKEQYLIDQELNSFQDILIGFDSQYTQISKTCDNYNTSWLHF</sequence>
<comment type="caution">
    <text evidence="1">The sequence shown here is derived from an EMBL/GenBank/DDBJ whole genome shotgun (WGS) entry which is preliminary data.</text>
</comment>
<name>A0A1R1YJB1_9FUNG</name>
<accession>A0A1R1YJB1</accession>
<dbReference type="Proteomes" id="UP000187429">
    <property type="component" value="Unassembled WGS sequence"/>
</dbReference>